<proteinExistence type="inferred from homology"/>
<gene>
    <name evidence="2" type="ORF">SDC9_02641</name>
</gene>
<organism evidence="2">
    <name type="scientific">bioreactor metagenome</name>
    <dbReference type="NCBI Taxonomy" id="1076179"/>
    <lineage>
        <taxon>unclassified sequences</taxon>
        <taxon>metagenomes</taxon>
        <taxon>ecological metagenomes</taxon>
    </lineage>
</organism>
<dbReference type="InterPro" id="IPR005130">
    <property type="entry name" value="Ser_deHydtase-like_asu"/>
</dbReference>
<name>A0A644SR93_9ZZZZ</name>
<accession>A0A644SR93</accession>
<sequence>MTMMDTMDTHAKYLEVLREELIPAQGCTEPIAIAIAFAGALATKVLGTFPERLTVACSGNMIKNAKSVVVPNSGGQKGIAVAATLGAVGGNPDLQLQVLTPVTPADAERARQLAAAGFCTVELLKSIVNLHILITAVAGDSSAVVEIAEEHTNVVRLEKDGKILEGGEYKPDVQSHEESRAFMSIAGILDFAENCNIEDVRDILDKQILCNSNIAVEGLSHQYSMGVGRSLLDSRGSDVRTRATAVAAAGSDARMGGSDLPVIINSGSGNQGITVSLPVIEYARELGLPDEKLYRALLISNLVAIHNKSGIGRLSAYCGAVSAACGSGAAITWMHGGSYQQIADTIINTLVNVSGIVCDGAKSSCAAKISSAVDAAITAHDLSMQGKVFPAGEGIVKGDVEETIRSVSRLAREGMRETDIEVLHIMID</sequence>
<dbReference type="GO" id="GO:0080146">
    <property type="term" value="F:L-cysteine desulfhydrase activity"/>
    <property type="evidence" value="ECO:0007669"/>
    <property type="project" value="TreeGrafter"/>
</dbReference>
<evidence type="ECO:0000313" key="2">
    <source>
        <dbReference type="EMBL" id="MPL57143.1"/>
    </source>
</evidence>
<dbReference type="PANTHER" id="PTHR30501">
    <property type="entry name" value="UPF0597 PROTEIN YHAM"/>
    <property type="match status" value="1"/>
</dbReference>
<dbReference type="PIRSF" id="PIRSF006054">
    <property type="entry name" value="UCP006054"/>
    <property type="match status" value="1"/>
</dbReference>
<dbReference type="Pfam" id="PF03313">
    <property type="entry name" value="SDH_alpha"/>
    <property type="match status" value="1"/>
</dbReference>
<feature type="domain" description="Serine dehydratase-like alpha subunit" evidence="1">
    <location>
        <begin position="95"/>
        <end position="423"/>
    </location>
</feature>
<dbReference type="PANTHER" id="PTHR30501:SF2">
    <property type="entry name" value="UPF0597 PROTEIN YHAM"/>
    <property type="match status" value="1"/>
</dbReference>
<dbReference type="GO" id="GO:0019450">
    <property type="term" value="P:L-cysteine catabolic process to pyruvate"/>
    <property type="evidence" value="ECO:0007669"/>
    <property type="project" value="TreeGrafter"/>
</dbReference>
<dbReference type="HAMAP" id="MF_01845">
    <property type="entry name" value="UPF0597"/>
    <property type="match status" value="1"/>
</dbReference>
<dbReference type="InterPro" id="IPR021144">
    <property type="entry name" value="UPF0597"/>
</dbReference>
<comment type="caution">
    <text evidence="2">The sequence shown here is derived from an EMBL/GenBank/DDBJ whole genome shotgun (WGS) entry which is preliminary data.</text>
</comment>
<evidence type="ECO:0000259" key="1">
    <source>
        <dbReference type="Pfam" id="PF03313"/>
    </source>
</evidence>
<dbReference type="EMBL" id="VSSQ01000004">
    <property type="protein sequence ID" value="MPL57143.1"/>
    <property type="molecule type" value="Genomic_DNA"/>
</dbReference>
<reference evidence="2" key="1">
    <citation type="submission" date="2019-08" db="EMBL/GenBank/DDBJ databases">
        <authorList>
            <person name="Kucharzyk K."/>
            <person name="Murdoch R.W."/>
            <person name="Higgins S."/>
            <person name="Loffler F."/>
        </authorList>
    </citation>
    <scope>NUCLEOTIDE SEQUENCE</scope>
</reference>
<dbReference type="AlphaFoldDB" id="A0A644SR93"/>
<protein>
    <recommendedName>
        <fullName evidence="1">Serine dehydratase-like alpha subunit domain-containing protein</fullName>
    </recommendedName>
</protein>